<accession>A0A448X999</accession>
<sequence>MRQFVVALATGTAYRGAMATGRPGSHLRLEVMPPGTAQPGPVTKVPSRHTILLQSQLNAPLDGMAQFRQHNEALNKCSVCAPFCGCF</sequence>
<comment type="caution">
    <text evidence="1">The sequence shown here is derived from an EMBL/GenBank/DDBJ whole genome shotgun (WGS) entry which is preliminary data.</text>
</comment>
<proteinExistence type="predicted"/>
<evidence type="ECO:0000313" key="1">
    <source>
        <dbReference type="EMBL" id="VEL31368.1"/>
    </source>
</evidence>
<dbReference type="EMBL" id="CAAALY010121588">
    <property type="protein sequence ID" value="VEL31368.1"/>
    <property type="molecule type" value="Genomic_DNA"/>
</dbReference>
<dbReference type="AlphaFoldDB" id="A0A448X999"/>
<gene>
    <name evidence="1" type="ORF">PXEA_LOCUS24808</name>
</gene>
<protein>
    <submittedName>
        <fullName evidence="1">Uncharacterized protein</fullName>
    </submittedName>
</protein>
<organism evidence="1 2">
    <name type="scientific">Protopolystoma xenopodis</name>
    <dbReference type="NCBI Taxonomy" id="117903"/>
    <lineage>
        <taxon>Eukaryota</taxon>
        <taxon>Metazoa</taxon>
        <taxon>Spiralia</taxon>
        <taxon>Lophotrochozoa</taxon>
        <taxon>Platyhelminthes</taxon>
        <taxon>Monogenea</taxon>
        <taxon>Polyopisthocotylea</taxon>
        <taxon>Polystomatidea</taxon>
        <taxon>Polystomatidae</taxon>
        <taxon>Protopolystoma</taxon>
    </lineage>
</organism>
<reference evidence="1" key="1">
    <citation type="submission" date="2018-11" db="EMBL/GenBank/DDBJ databases">
        <authorList>
            <consortium name="Pathogen Informatics"/>
        </authorList>
    </citation>
    <scope>NUCLEOTIDE SEQUENCE</scope>
</reference>
<name>A0A448X999_9PLAT</name>
<dbReference type="Proteomes" id="UP000784294">
    <property type="component" value="Unassembled WGS sequence"/>
</dbReference>
<evidence type="ECO:0000313" key="2">
    <source>
        <dbReference type="Proteomes" id="UP000784294"/>
    </source>
</evidence>
<keyword evidence="2" id="KW-1185">Reference proteome</keyword>